<gene>
    <name evidence="1" type="ORF">L2E82_38868</name>
</gene>
<protein>
    <submittedName>
        <fullName evidence="1">Uncharacterized protein</fullName>
    </submittedName>
</protein>
<evidence type="ECO:0000313" key="1">
    <source>
        <dbReference type="EMBL" id="KAI3709110.1"/>
    </source>
</evidence>
<evidence type="ECO:0000313" key="2">
    <source>
        <dbReference type="Proteomes" id="UP001055811"/>
    </source>
</evidence>
<organism evidence="1 2">
    <name type="scientific">Cichorium intybus</name>
    <name type="common">Chicory</name>
    <dbReference type="NCBI Taxonomy" id="13427"/>
    <lineage>
        <taxon>Eukaryota</taxon>
        <taxon>Viridiplantae</taxon>
        <taxon>Streptophyta</taxon>
        <taxon>Embryophyta</taxon>
        <taxon>Tracheophyta</taxon>
        <taxon>Spermatophyta</taxon>
        <taxon>Magnoliopsida</taxon>
        <taxon>eudicotyledons</taxon>
        <taxon>Gunneridae</taxon>
        <taxon>Pentapetalae</taxon>
        <taxon>asterids</taxon>
        <taxon>campanulids</taxon>
        <taxon>Asterales</taxon>
        <taxon>Asteraceae</taxon>
        <taxon>Cichorioideae</taxon>
        <taxon>Cichorieae</taxon>
        <taxon>Cichoriinae</taxon>
        <taxon>Cichorium</taxon>
    </lineage>
</organism>
<proteinExistence type="predicted"/>
<reference evidence="1 2" key="2">
    <citation type="journal article" date="2022" name="Mol. Ecol. Resour.">
        <title>The genomes of chicory, endive, great burdock and yacon provide insights into Asteraceae paleo-polyploidization history and plant inulin production.</title>
        <authorList>
            <person name="Fan W."/>
            <person name="Wang S."/>
            <person name="Wang H."/>
            <person name="Wang A."/>
            <person name="Jiang F."/>
            <person name="Liu H."/>
            <person name="Zhao H."/>
            <person name="Xu D."/>
            <person name="Zhang Y."/>
        </authorList>
    </citation>
    <scope>NUCLEOTIDE SEQUENCE [LARGE SCALE GENOMIC DNA]</scope>
    <source>
        <strain evidence="2">cv. Punajuju</strain>
        <tissue evidence="1">Leaves</tissue>
    </source>
</reference>
<reference evidence="2" key="1">
    <citation type="journal article" date="2022" name="Mol. Ecol. Resour.">
        <title>The genomes of chicory, endive, great burdock and yacon provide insights into Asteraceae palaeo-polyploidization history and plant inulin production.</title>
        <authorList>
            <person name="Fan W."/>
            <person name="Wang S."/>
            <person name="Wang H."/>
            <person name="Wang A."/>
            <person name="Jiang F."/>
            <person name="Liu H."/>
            <person name="Zhao H."/>
            <person name="Xu D."/>
            <person name="Zhang Y."/>
        </authorList>
    </citation>
    <scope>NUCLEOTIDE SEQUENCE [LARGE SCALE GENOMIC DNA]</scope>
    <source>
        <strain evidence="2">cv. Punajuju</strain>
    </source>
</reference>
<name>A0ACB9AHJ3_CICIN</name>
<dbReference type="Proteomes" id="UP001055811">
    <property type="component" value="Linkage Group LG07"/>
</dbReference>
<comment type="caution">
    <text evidence="1">The sequence shown here is derived from an EMBL/GenBank/DDBJ whole genome shotgun (WGS) entry which is preliminary data.</text>
</comment>
<accession>A0ACB9AHJ3</accession>
<dbReference type="EMBL" id="CM042015">
    <property type="protein sequence ID" value="KAI3709110.1"/>
    <property type="molecule type" value="Genomic_DNA"/>
</dbReference>
<keyword evidence="2" id="KW-1185">Reference proteome</keyword>
<sequence>MGDKVINDNLQNDQEAEAEAEAVLETLSLTDFPVTQDHEVSSIQDQLNPPSSATGEFFEFFQGSLNDYSDDSMMSHAEDIIFCGKLIPIHEQRHHKKPPEQKEKSHRSKQQQQPIGCRRSESMTEVKSTPAIPVVRNSRSLDYKKLHRNSSMSSEPTPEILRDGSGKKSSSSRWYVLLFGLVKVPPPEMDLRDMKNRQVRRTPSKILFPFPSSESCDVLPVTGSDDYRKCSWRVLGFLSCKSAASTDATTPLHYMPKV</sequence>